<evidence type="ECO:0000259" key="4">
    <source>
        <dbReference type="PROSITE" id="PS50932"/>
    </source>
</evidence>
<dbReference type="SUPFAM" id="SSF47413">
    <property type="entry name" value="lambda repressor-like DNA-binding domains"/>
    <property type="match status" value="1"/>
</dbReference>
<keyword evidence="1" id="KW-0805">Transcription regulation</keyword>
<dbReference type="Pfam" id="PF13377">
    <property type="entry name" value="Peripla_BP_3"/>
    <property type="match status" value="1"/>
</dbReference>
<dbReference type="PROSITE" id="PS50932">
    <property type="entry name" value="HTH_LACI_2"/>
    <property type="match status" value="1"/>
</dbReference>
<dbReference type="InterPro" id="IPR000843">
    <property type="entry name" value="HTH_LacI"/>
</dbReference>
<dbReference type="Gene3D" id="3.40.50.2300">
    <property type="match status" value="2"/>
</dbReference>
<dbReference type="CDD" id="cd06267">
    <property type="entry name" value="PBP1_LacI_sugar_binding-like"/>
    <property type="match status" value="1"/>
</dbReference>
<dbReference type="Gene3D" id="1.10.260.40">
    <property type="entry name" value="lambda repressor-like DNA-binding domains"/>
    <property type="match status" value="1"/>
</dbReference>
<proteinExistence type="predicted"/>
<evidence type="ECO:0000256" key="2">
    <source>
        <dbReference type="ARBA" id="ARBA00023125"/>
    </source>
</evidence>
<dbReference type="GO" id="GO:0003700">
    <property type="term" value="F:DNA-binding transcription factor activity"/>
    <property type="evidence" value="ECO:0007669"/>
    <property type="project" value="TreeGrafter"/>
</dbReference>
<dbReference type="AlphaFoldDB" id="A0A5B8M2T8"/>
<dbReference type="PROSITE" id="PS00356">
    <property type="entry name" value="HTH_LACI_1"/>
    <property type="match status" value="1"/>
</dbReference>
<name>A0A5B8M2T8_9MICO</name>
<dbReference type="KEGG" id="huw:FPZ11_10285"/>
<feature type="domain" description="HTH lacI-type" evidence="4">
    <location>
        <begin position="1"/>
        <end position="53"/>
    </location>
</feature>
<keyword evidence="3" id="KW-0804">Transcription</keyword>
<keyword evidence="6" id="KW-1185">Reference proteome</keyword>
<dbReference type="EMBL" id="CP042305">
    <property type="protein sequence ID" value="QDZ15108.1"/>
    <property type="molecule type" value="Genomic_DNA"/>
</dbReference>
<evidence type="ECO:0000256" key="3">
    <source>
        <dbReference type="ARBA" id="ARBA00023163"/>
    </source>
</evidence>
<dbReference type="OrthoDB" id="3595338at2"/>
<dbReference type="Pfam" id="PF00356">
    <property type="entry name" value="LacI"/>
    <property type="match status" value="1"/>
</dbReference>
<dbReference type="GO" id="GO:0000976">
    <property type="term" value="F:transcription cis-regulatory region binding"/>
    <property type="evidence" value="ECO:0007669"/>
    <property type="project" value="TreeGrafter"/>
</dbReference>
<dbReference type="InterPro" id="IPR046335">
    <property type="entry name" value="LacI/GalR-like_sensor"/>
</dbReference>
<accession>A0A5B8M2T8</accession>
<dbReference type="PANTHER" id="PTHR30146:SF109">
    <property type="entry name" value="HTH-TYPE TRANSCRIPTIONAL REGULATOR GALS"/>
    <property type="match status" value="1"/>
</dbReference>
<dbReference type="Proteomes" id="UP000320216">
    <property type="component" value="Chromosome"/>
</dbReference>
<dbReference type="SUPFAM" id="SSF53822">
    <property type="entry name" value="Periplasmic binding protein-like I"/>
    <property type="match status" value="1"/>
</dbReference>
<dbReference type="SMART" id="SM00354">
    <property type="entry name" value="HTH_LACI"/>
    <property type="match status" value="1"/>
</dbReference>
<evidence type="ECO:0000313" key="6">
    <source>
        <dbReference type="Proteomes" id="UP000320216"/>
    </source>
</evidence>
<protein>
    <submittedName>
        <fullName evidence="5">LacI family transcriptional regulator</fullName>
    </submittedName>
</protein>
<gene>
    <name evidence="5" type="ORF">FPZ11_10285</name>
</gene>
<reference evidence="5 6" key="1">
    <citation type="submission" date="2019-07" db="EMBL/GenBank/DDBJ databases">
        <title>Full genome sequence of Humibacter sp. WJ7-1.</title>
        <authorList>
            <person name="Im W.-T."/>
        </authorList>
    </citation>
    <scope>NUCLEOTIDE SEQUENCE [LARGE SCALE GENOMIC DNA]</scope>
    <source>
        <strain evidence="5 6">WJ7-1</strain>
    </source>
</reference>
<organism evidence="5 6">
    <name type="scientific">Humibacter ginsenosidimutans</name>
    <dbReference type="NCBI Taxonomy" id="2599293"/>
    <lineage>
        <taxon>Bacteria</taxon>
        <taxon>Bacillati</taxon>
        <taxon>Actinomycetota</taxon>
        <taxon>Actinomycetes</taxon>
        <taxon>Micrococcales</taxon>
        <taxon>Microbacteriaceae</taxon>
        <taxon>Humibacter</taxon>
    </lineage>
</organism>
<evidence type="ECO:0000256" key="1">
    <source>
        <dbReference type="ARBA" id="ARBA00023015"/>
    </source>
</evidence>
<dbReference type="CDD" id="cd01392">
    <property type="entry name" value="HTH_LacI"/>
    <property type="match status" value="1"/>
</dbReference>
<keyword evidence="2" id="KW-0238">DNA-binding</keyword>
<sequence length="336" mass="35988">MNDVARRAGVGVGTVSRVVNHSSSVTPETRARVEHAIDELGFRRNEIARSLRPGQAPKTIGMVAGDLTNPFYATVVKGAIAAAARQGYAVVIAMADEDPEAERLAIRGLLARGVAGLLLVPDKGDHGYMDQRGEGMGVPTVMVDRPASGVTRDVVLFDNEAAGRIATEHLLMHGHTRIGVLVAPSHYTTGWRLRGFRNAMRGAGQRVDDALVLRLREGSSQSAEEGCRRLLARADAPSALFTTTSFLTLGALRAMRSVPVHPALVGFDDFPYAELLPTPITVVAGDAEDLGWTAATRLLRRIEEHDLPVARLMLPVTLRERGSGEAAPSVDLATTR</sequence>
<dbReference type="InterPro" id="IPR028082">
    <property type="entry name" value="Peripla_BP_I"/>
</dbReference>
<dbReference type="RefSeq" id="WP_146320642.1">
    <property type="nucleotide sequence ID" value="NZ_CP042305.1"/>
</dbReference>
<dbReference type="PANTHER" id="PTHR30146">
    <property type="entry name" value="LACI-RELATED TRANSCRIPTIONAL REPRESSOR"/>
    <property type="match status" value="1"/>
</dbReference>
<evidence type="ECO:0000313" key="5">
    <source>
        <dbReference type="EMBL" id="QDZ15108.1"/>
    </source>
</evidence>
<dbReference type="InterPro" id="IPR010982">
    <property type="entry name" value="Lambda_DNA-bd_dom_sf"/>
</dbReference>